<keyword evidence="2" id="KW-1185">Reference proteome</keyword>
<sequence length="294" mass="33577">DEEEDQEDEEEEDEKKKKKRLFLGHIRSKWKEQDLAEPVVLSIIRRNLLMQTPHIAASLIEELLKVVLQPEQTQTPLGDYDCGRTRMLRGSLSTGRQIQLMVIPRKRGALVKEVLGFYSTHPMGFITGPLGGHLYYSKAASGQAFKFDFSKDRRQAGALVSIKKNAQRGWEFHEMKSLSTPGRITPRSAADTESKLVSFQSAFEYAVREERLALPEWWSYYFQASMRSYESFHWTVKEGIIEAISHRELSHLEGALMEWVHNNMKEHKLGICPVSVALALKLSRVSLGKTGLSE</sequence>
<dbReference type="OrthoDB" id="3721553at2759"/>
<dbReference type="AlphaFoldDB" id="A0A9P4LFS2"/>
<proteinExistence type="predicted"/>
<dbReference type="EMBL" id="ML978553">
    <property type="protein sequence ID" value="KAF2022544.1"/>
    <property type="molecule type" value="Genomic_DNA"/>
</dbReference>
<comment type="caution">
    <text evidence="1">The sequence shown here is derived from an EMBL/GenBank/DDBJ whole genome shotgun (WGS) entry which is preliminary data.</text>
</comment>
<reference evidence="1" key="1">
    <citation type="journal article" date="2020" name="Stud. Mycol.">
        <title>101 Dothideomycetes genomes: a test case for predicting lifestyles and emergence of pathogens.</title>
        <authorList>
            <person name="Haridas S."/>
            <person name="Albert R."/>
            <person name="Binder M."/>
            <person name="Bloem J."/>
            <person name="Labutti K."/>
            <person name="Salamov A."/>
            <person name="Andreopoulos B."/>
            <person name="Baker S."/>
            <person name="Barry K."/>
            <person name="Bills G."/>
            <person name="Bluhm B."/>
            <person name="Cannon C."/>
            <person name="Castanera R."/>
            <person name="Culley D."/>
            <person name="Daum C."/>
            <person name="Ezra D."/>
            <person name="Gonzalez J."/>
            <person name="Henrissat B."/>
            <person name="Kuo A."/>
            <person name="Liang C."/>
            <person name="Lipzen A."/>
            <person name="Lutzoni F."/>
            <person name="Magnuson J."/>
            <person name="Mondo S."/>
            <person name="Nolan M."/>
            <person name="Ohm R."/>
            <person name="Pangilinan J."/>
            <person name="Park H.-J."/>
            <person name="Ramirez L."/>
            <person name="Alfaro M."/>
            <person name="Sun H."/>
            <person name="Tritt A."/>
            <person name="Yoshinaga Y."/>
            <person name="Zwiers L.-H."/>
            <person name="Turgeon B."/>
            <person name="Goodwin S."/>
            <person name="Spatafora J."/>
            <person name="Crous P."/>
            <person name="Grigoriev I."/>
        </authorList>
    </citation>
    <scope>NUCLEOTIDE SEQUENCE</scope>
    <source>
        <strain evidence="1">CBS 110217</strain>
    </source>
</reference>
<feature type="non-terminal residue" evidence="1">
    <location>
        <position position="1"/>
    </location>
</feature>
<evidence type="ECO:0000313" key="2">
    <source>
        <dbReference type="Proteomes" id="UP000799777"/>
    </source>
</evidence>
<organism evidence="1 2">
    <name type="scientific">Setomelanomma holmii</name>
    <dbReference type="NCBI Taxonomy" id="210430"/>
    <lineage>
        <taxon>Eukaryota</taxon>
        <taxon>Fungi</taxon>
        <taxon>Dikarya</taxon>
        <taxon>Ascomycota</taxon>
        <taxon>Pezizomycotina</taxon>
        <taxon>Dothideomycetes</taxon>
        <taxon>Pleosporomycetidae</taxon>
        <taxon>Pleosporales</taxon>
        <taxon>Pleosporineae</taxon>
        <taxon>Phaeosphaeriaceae</taxon>
        <taxon>Setomelanomma</taxon>
    </lineage>
</organism>
<gene>
    <name evidence="1" type="ORF">EK21DRAFT_95629</name>
</gene>
<dbReference type="Proteomes" id="UP000799777">
    <property type="component" value="Unassembled WGS sequence"/>
</dbReference>
<accession>A0A9P4LFS2</accession>
<evidence type="ECO:0000313" key="1">
    <source>
        <dbReference type="EMBL" id="KAF2022544.1"/>
    </source>
</evidence>
<name>A0A9P4LFS2_9PLEO</name>
<protein>
    <submittedName>
        <fullName evidence="1">Uncharacterized protein</fullName>
    </submittedName>
</protein>